<name>A0A8S5RFQ6_9VIRU</name>
<organism evidence="1">
    <name type="scientific">virus sp. ctqEG8</name>
    <dbReference type="NCBI Taxonomy" id="2827998"/>
    <lineage>
        <taxon>Viruses</taxon>
    </lineage>
</organism>
<protein>
    <submittedName>
        <fullName evidence="1">Terminase</fullName>
    </submittedName>
</protein>
<proteinExistence type="predicted"/>
<sequence length="574" mass="65065">MLNTPKMARTPEQAEAKVRIMKFNKLVRDNPTDVKLVEAALSACANATANDDGTFNTTGEDNEFAFKSAMNLYNVCLWNIANTRNLDEKRKWVALAKSSLLYLAHKYFDSFLLYLEFDRRPDKRFYAPRRKQLLKIVSGYQDIADGKLDLLTVSMPKRCGKSQLGSILFPLWRAGIYPDKSILLTGQGDQLVKSFYDGCLEILQDKATYNYWDVFPGCSIANTNAELKSIDLNTKTRFPTITCRSIDGKLTGATEASNFLSIDDPVSGFEEANNYARLDLLWNKIRGDVLGRRKEGAPIIAIGTRYSIHDPIGHLQEMGATLGWRVKIVEVPALDPMTDESNFHYKYGLGFSTEYYRRERKLTLESQWAAEFQQQPIETRGAIFQKDTLQYYMELPKDMEPDAILSVTDTALGGGDFTAMPIAYVYGEDVYIEDVVYNSALPTIVVPEVALKCKKHNISINQVESNNQGLMIAEHIEKELQKIGGHTSIRTKLTTANKQTKILTQSDYIKKHFFFKHESMYDAGSEYAAAMREMWMYSQLAKNNHDDFVDGLSQLSIFVQTIVGCKVTAFKRPF</sequence>
<reference evidence="1" key="1">
    <citation type="journal article" date="2021" name="Proc. Natl. Acad. Sci. U.S.A.">
        <title>A Catalog of Tens of Thousands of Viruses from Human Metagenomes Reveals Hidden Associations with Chronic Diseases.</title>
        <authorList>
            <person name="Tisza M.J."/>
            <person name="Buck C.B."/>
        </authorList>
    </citation>
    <scope>NUCLEOTIDE SEQUENCE</scope>
    <source>
        <strain evidence="1">CtqEG8</strain>
    </source>
</reference>
<accession>A0A8S5RFQ6</accession>
<evidence type="ECO:0000313" key="1">
    <source>
        <dbReference type="EMBL" id="DAE29820.1"/>
    </source>
</evidence>
<dbReference type="EMBL" id="BK059100">
    <property type="protein sequence ID" value="DAE29820.1"/>
    <property type="molecule type" value="Genomic_DNA"/>
</dbReference>